<keyword evidence="7" id="KW-0812">Transmembrane</keyword>
<evidence type="ECO:0000256" key="1">
    <source>
        <dbReference type="ARBA" id="ARBA00000085"/>
    </source>
</evidence>
<dbReference type="PROSITE" id="PS50109">
    <property type="entry name" value="HIS_KIN"/>
    <property type="match status" value="1"/>
</dbReference>
<dbReference type="CDD" id="cd16922">
    <property type="entry name" value="HATPase_EvgS-ArcB-TorS-like"/>
    <property type="match status" value="1"/>
</dbReference>
<dbReference type="EC" id="2.7.13.3" evidence="2"/>
<evidence type="ECO:0000256" key="3">
    <source>
        <dbReference type="ARBA" id="ARBA00022553"/>
    </source>
</evidence>
<feature type="domain" description="Histidine kinase" evidence="8">
    <location>
        <begin position="445"/>
        <end position="666"/>
    </location>
</feature>
<dbReference type="InterPro" id="IPR003594">
    <property type="entry name" value="HATPase_dom"/>
</dbReference>
<keyword evidence="3" id="KW-0597">Phosphoprotein</keyword>
<evidence type="ECO:0000256" key="5">
    <source>
        <dbReference type="ARBA" id="ARBA00022777"/>
    </source>
</evidence>
<evidence type="ECO:0000259" key="8">
    <source>
        <dbReference type="PROSITE" id="PS50109"/>
    </source>
</evidence>
<comment type="caution">
    <text evidence="9">The sequence shown here is derived from an EMBL/GenBank/DDBJ whole genome shotgun (WGS) entry which is preliminary data.</text>
</comment>
<keyword evidence="5 9" id="KW-0418">Kinase</keyword>
<dbReference type="PANTHER" id="PTHR43047">
    <property type="entry name" value="TWO-COMPONENT HISTIDINE PROTEIN KINASE"/>
    <property type="match status" value="1"/>
</dbReference>
<dbReference type="Pfam" id="PF02518">
    <property type="entry name" value="HATPase_c"/>
    <property type="match status" value="1"/>
</dbReference>
<dbReference type="Proteomes" id="UP000280292">
    <property type="component" value="Unassembled WGS sequence"/>
</dbReference>
<feature type="transmembrane region" description="Helical" evidence="7">
    <location>
        <begin position="270"/>
        <end position="288"/>
    </location>
</feature>
<dbReference type="CDD" id="cd00082">
    <property type="entry name" value="HisKA"/>
    <property type="match status" value="1"/>
</dbReference>
<dbReference type="GO" id="GO:0000155">
    <property type="term" value="F:phosphorelay sensor kinase activity"/>
    <property type="evidence" value="ECO:0007669"/>
    <property type="project" value="InterPro"/>
</dbReference>
<dbReference type="Pfam" id="PF07695">
    <property type="entry name" value="7TMR-DISM_7TM"/>
    <property type="match status" value="1"/>
</dbReference>
<evidence type="ECO:0000313" key="10">
    <source>
        <dbReference type="Proteomes" id="UP000280292"/>
    </source>
</evidence>
<dbReference type="EMBL" id="RBNR01000319">
    <property type="protein sequence ID" value="RML39550.1"/>
    <property type="molecule type" value="Genomic_DNA"/>
</dbReference>
<evidence type="ECO:0000256" key="2">
    <source>
        <dbReference type="ARBA" id="ARBA00012438"/>
    </source>
</evidence>
<comment type="catalytic activity">
    <reaction evidence="1">
        <text>ATP + protein L-histidine = ADP + protein N-phospho-L-histidine.</text>
        <dbReference type="EC" id="2.7.13.3"/>
    </reaction>
</comment>
<feature type="transmembrane region" description="Helical" evidence="7">
    <location>
        <begin position="203"/>
        <end position="225"/>
    </location>
</feature>
<dbReference type="InterPro" id="IPR004358">
    <property type="entry name" value="Sig_transdc_His_kin-like_C"/>
</dbReference>
<dbReference type="InterPro" id="IPR005467">
    <property type="entry name" value="His_kinase_dom"/>
</dbReference>
<dbReference type="InterPro" id="IPR036097">
    <property type="entry name" value="HisK_dim/P_sf"/>
</dbReference>
<feature type="transmembrane region" description="Helical" evidence="7">
    <location>
        <begin position="383"/>
        <end position="404"/>
    </location>
</feature>
<feature type="transmembrane region" description="Helical" evidence="7">
    <location>
        <begin position="232"/>
        <end position="258"/>
    </location>
</feature>
<dbReference type="InterPro" id="IPR011623">
    <property type="entry name" value="7TMR_DISM_rcpt_extracell_dom1"/>
</dbReference>
<sequence>MCSTSSSTDGLNATTYLGASMRYLLIILAFWLPLQSHAVEFDENTRFLPLGRAVQFFEDPTGTATIDSVSSPAGAQAFRPAPAGTFNAGYSRSAFWLKVELSYRPANADIHNDWLLELAYPPMDRIDFYAPDASGRPTLAWQTGDMLPFASRQFAQNNYLFQLELPPGQTRTLYVRISSEGSVQAPLNLWSTHAYLEAQPTKIYVFGLIYGVLLGMLVYNLFIYLSVREPDYLYYLLYVAAFGLYQMSINGVAIEYLWPDSPWWANASTPFLMALATLFACQFTRSFLGTARLGRWLDRSLLTLIGAAVLVMCIALFLSYGPALRAATQLVMAGALTIYLAGIVAVVKGERVGRYFVLAWSVFMIGGLVFGLMLMGYLPNTFLTMYASHIGTLLEMAFLSMALADRINHARYQQEQTLLAYGKDLERLNQQLATSNRLKDEFLATLTHELRTPMNGVIGSLEVMQTLDMDDEVEMYQQTAASSARDMMSMINGILTLTELQAGVLYAECSAFAPLDLVERLHERFSGAAQSKGLTLTLDLDDKLPPAVRGDAGKLYQCLECLVDNAIKFTRKGAVQVRFSGQPQDLERMHLRVEVMDSGIGFSHLDEALLYQHFLQVDGSMTREYGGLGIGLAICRKLVELQGGELSHRSEPGKGSCFTLSIPMLMAVPGAVRRAPEAKAQWGHVSRS</sequence>
<gene>
    <name evidence="9" type="ORF">ALQ95_04823</name>
</gene>
<dbReference type="SUPFAM" id="SSF55874">
    <property type="entry name" value="ATPase domain of HSP90 chaperone/DNA topoisomerase II/histidine kinase"/>
    <property type="match status" value="1"/>
</dbReference>
<keyword evidence="4" id="KW-0808">Transferase</keyword>
<dbReference type="SUPFAM" id="SSF47384">
    <property type="entry name" value="Homodimeric domain of signal transducing histidine kinase"/>
    <property type="match status" value="1"/>
</dbReference>
<organism evidence="9 10">
    <name type="scientific">Pseudomonas syringae pv. ribicola</name>
    <dbReference type="NCBI Taxonomy" id="55398"/>
    <lineage>
        <taxon>Bacteria</taxon>
        <taxon>Pseudomonadati</taxon>
        <taxon>Pseudomonadota</taxon>
        <taxon>Gammaproteobacteria</taxon>
        <taxon>Pseudomonadales</taxon>
        <taxon>Pseudomonadaceae</taxon>
        <taxon>Pseudomonas</taxon>
    </lineage>
</organism>
<dbReference type="Gene3D" id="1.10.287.130">
    <property type="match status" value="1"/>
</dbReference>
<keyword evidence="7" id="KW-1133">Transmembrane helix</keyword>
<feature type="transmembrane region" description="Helical" evidence="7">
    <location>
        <begin position="355"/>
        <end position="377"/>
    </location>
</feature>
<keyword evidence="7" id="KW-0472">Membrane</keyword>
<evidence type="ECO:0000313" key="9">
    <source>
        <dbReference type="EMBL" id="RML39550.1"/>
    </source>
</evidence>
<dbReference type="Gene3D" id="3.30.565.10">
    <property type="entry name" value="Histidine kinase-like ATPase, C-terminal domain"/>
    <property type="match status" value="1"/>
</dbReference>
<dbReference type="InterPro" id="IPR003661">
    <property type="entry name" value="HisK_dim/P_dom"/>
</dbReference>
<dbReference type="PRINTS" id="PR00344">
    <property type="entry name" value="BCTRLSENSOR"/>
</dbReference>
<evidence type="ECO:0000256" key="6">
    <source>
        <dbReference type="ARBA" id="ARBA00023012"/>
    </source>
</evidence>
<feature type="transmembrane region" description="Helical" evidence="7">
    <location>
        <begin position="300"/>
        <end position="320"/>
    </location>
</feature>
<name>A0A3M2VJS8_PSESI</name>
<dbReference type="SMART" id="SM00387">
    <property type="entry name" value="HATPase_c"/>
    <property type="match status" value="1"/>
</dbReference>
<keyword evidence="6" id="KW-0902">Two-component regulatory system</keyword>
<dbReference type="AlphaFoldDB" id="A0A3M2VJS8"/>
<dbReference type="Pfam" id="PF07696">
    <property type="entry name" value="7TMR-DISMED2"/>
    <property type="match status" value="1"/>
</dbReference>
<dbReference type="SMART" id="SM00388">
    <property type="entry name" value="HisKA"/>
    <property type="match status" value="1"/>
</dbReference>
<reference evidence="9 10" key="1">
    <citation type="submission" date="2018-08" db="EMBL/GenBank/DDBJ databases">
        <title>Recombination of ecologically and evolutionarily significant loci maintains genetic cohesion in the Pseudomonas syringae species complex.</title>
        <authorList>
            <person name="Dillon M."/>
            <person name="Thakur S."/>
            <person name="Almeida R.N.D."/>
            <person name="Weir B.S."/>
            <person name="Guttman D.S."/>
        </authorList>
    </citation>
    <scope>NUCLEOTIDE SEQUENCE [LARGE SCALE GENOMIC DNA]</scope>
    <source>
        <strain evidence="9 10">ICMP 3883</strain>
    </source>
</reference>
<protein>
    <recommendedName>
        <fullName evidence="2">histidine kinase</fullName>
        <ecNumber evidence="2">2.7.13.3</ecNumber>
    </recommendedName>
</protein>
<evidence type="ECO:0000256" key="7">
    <source>
        <dbReference type="SAM" id="Phobius"/>
    </source>
</evidence>
<dbReference type="FunFam" id="3.30.565.10:FF:000010">
    <property type="entry name" value="Sensor histidine kinase RcsC"/>
    <property type="match status" value="1"/>
</dbReference>
<dbReference type="Gene3D" id="2.60.40.2380">
    <property type="match status" value="1"/>
</dbReference>
<dbReference type="InterPro" id="IPR011622">
    <property type="entry name" value="7TMR_DISM_rcpt_extracell_dom2"/>
</dbReference>
<dbReference type="Pfam" id="PF00512">
    <property type="entry name" value="HisKA"/>
    <property type="match status" value="1"/>
</dbReference>
<evidence type="ECO:0000256" key="4">
    <source>
        <dbReference type="ARBA" id="ARBA00022679"/>
    </source>
</evidence>
<accession>A0A3M2VJS8</accession>
<proteinExistence type="predicted"/>
<dbReference type="PANTHER" id="PTHR43047:SF64">
    <property type="entry name" value="HISTIDINE KINASE CONTAINING CHEY-HOMOLOGOUS RECEIVER DOMAIN AND PAS DOMAIN-RELATED"/>
    <property type="match status" value="1"/>
</dbReference>
<dbReference type="InterPro" id="IPR036890">
    <property type="entry name" value="HATPase_C_sf"/>
</dbReference>
<feature type="transmembrane region" description="Helical" evidence="7">
    <location>
        <begin position="326"/>
        <end position="348"/>
    </location>
</feature>